<gene>
    <name evidence="1" type="ORF">PGLA2088_LOCUS14694</name>
</gene>
<evidence type="ECO:0000313" key="2">
    <source>
        <dbReference type="Proteomes" id="UP000626109"/>
    </source>
</evidence>
<name>A0A813J3U6_POLGL</name>
<dbReference type="AlphaFoldDB" id="A0A813J3U6"/>
<accession>A0A813J3U6</accession>
<organism evidence="1 2">
    <name type="scientific">Polarella glacialis</name>
    <name type="common">Dinoflagellate</name>
    <dbReference type="NCBI Taxonomy" id="89957"/>
    <lineage>
        <taxon>Eukaryota</taxon>
        <taxon>Sar</taxon>
        <taxon>Alveolata</taxon>
        <taxon>Dinophyceae</taxon>
        <taxon>Suessiales</taxon>
        <taxon>Suessiaceae</taxon>
        <taxon>Polarella</taxon>
    </lineage>
</organism>
<protein>
    <submittedName>
        <fullName evidence="1">Uncharacterized protein</fullName>
    </submittedName>
</protein>
<reference evidence="1" key="1">
    <citation type="submission" date="2021-02" db="EMBL/GenBank/DDBJ databases">
        <authorList>
            <person name="Dougan E. K."/>
            <person name="Rhodes N."/>
            <person name="Thang M."/>
            <person name="Chan C."/>
        </authorList>
    </citation>
    <scope>NUCLEOTIDE SEQUENCE</scope>
</reference>
<feature type="non-terminal residue" evidence="1">
    <location>
        <position position="312"/>
    </location>
</feature>
<dbReference type="EMBL" id="CAJNNW010017951">
    <property type="protein sequence ID" value="CAE8662043.1"/>
    <property type="molecule type" value="Genomic_DNA"/>
</dbReference>
<comment type="caution">
    <text evidence="1">The sequence shown here is derived from an EMBL/GenBank/DDBJ whole genome shotgun (WGS) entry which is preliminary data.</text>
</comment>
<dbReference type="Proteomes" id="UP000626109">
    <property type="component" value="Unassembled WGS sequence"/>
</dbReference>
<proteinExistence type="predicted"/>
<sequence>VLDRRIDIEGMREFLSGENHLPPMPWMPELIQKVKRLSWWEVVRKFAPTEPTPSPLKLHLIFDCDDEDSAAARKALAATGRGNLELIAAVSFSTAQPHVSADELRGKIEEFLEERQVADLLFRSGLPVFGIRKAVSQEDAVEMFYALVGTHKLESDHFAIIRLWKWLSNEDSLQSANGHTAGCPRFLGRTPSYMEFGEVEPPVGEKHTAPHLKVRYEEYDDAHYRWNESTAEEKRPEISDCDWQPLVWDPINSTFCSPSMKLPDGRNRPLPNKVCAWLRGRSITKLVSIKHSMESTPPYKSLREEHVPQSSL</sequence>
<feature type="non-terminal residue" evidence="1">
    <location>
        <position position="1"/>
    </location>
</feature>
<evidence type="ECO:0000313" key="1">
    <source>
        <dbReference type="EMBL" id="CAE8662043.1"/>
    </source>
</evidence>